<evidence type="ECO:0000313" key="10">
    <source>
        <dbReference type="Proteomes" id="UP000533017"/>
    </source>
</evidence>
<dbReference type="InterPro" id="IPR000100">
    <property type="entry name" value="RNase_P"/>
</dbReference>
<organism evidence="8 9">
    <name type="scientific">Actinopolymorpha cephalotaxi</name>
    <dbReference type="NCBI Taxonomy" id="504797"/>
    <lineage>
        <taxon>Bacteria</taxon>
        <taxon>Bacillati</taxon>
        <taxon>Actinomycetota</taxon>
        <taxon>Actinomycetes</taxon>
        <taxon>Propionibacteriales</taxon>
        <taxon>Actinopolymorphaceae</taxon>
        <taxon>Actinopolymorpha</taxon>
    </lineage>
</organism>
<evidence type="ECO:0000256" key="4">
    <source>
        <dbReference type="ARBA" id="ARBA00022759"/>
    </source>
</evidence>
<evidence type="ECO:0000256" key="6">
    <source>
        <dbReference type="ARBA" id="ARBA00022884"/>
    </source>
</evidence>
<protein>
    <submittedName>
        <fullName evidence="8">Ribonuclease P protein component</fullName>
        <ecNumber evidence="7">3.1.26.5</ecNumber>
    </submittedName>
</protein>
<dbReference type="PANTHER" id="PTHR33992">
    <property type="entry name" value="RIBONUCLEASE P PROTEIN COMPONENT"/>
    <property type="match status" value="1"/>
</dbReference>
<name>A0A1I2UF81_9ACTN</name>
<reference evidence="8 9" key="1">
    <citation type="submission" date="2016-10" db="EMBL/GenBank/DDBJ databases">
        <authorList>
            <person name="de Groot N.N."/>
        </authorList>
    </citation>
    <scope>NUCLEOTIDE SEQUENCE [LARGE SCALE GENOMIC DNA]</scope>
    <source>
        <strain evidence="8 9">CPCC 202808</strain>
    </source>
</reference>
<keyword evidence="3" id="KW-0540">Nuclease</keyword>
<dbReference type="SUPFAM" id="SSF54211">
    <property type="entry name" value="Ribosomal protein S5 domain 2-like"/>
    <property type="match status" value="1"/>
</dbReference>
<evidence type="ECO:0000256" key="1">
    <source>
        <dbReference type="ARBA" id="ARBA00002663"/>
    </source>
</evidence>
<dbReference type="GO" id="GO:0042781">
    <property type="term" value="F:3'-tRNA processing endoribonuclease activity"/>
    <property type="evidence" value="ECO:0007669"/>
    <property type="project" value="TreeGrafter"/>
</dbReference>
<keyword evidence="10" id="KW-1185">Reference proteome</keyword>
<dbReference type="EMBL" id="FOOI01000008">
    <property type="protein sequence ID" value="SFG75834.1"/>
    <property type="molecule type" value="Genomic_DNA"/>
</dbReference>
<reference evidence="7 10" key="2">
    <citation type="submission" date="2020-07" db="EMBL/GenBank/DDBJ databases">
        <title>Sequencing the genomes of 1000 actinobacteria strains.</title>
        <authorList>
            <person name="Klenk H.-P."/>
        </authorList>
    </citation>
    <scope>NUCLEOTIDE SEQUENCE [LARGE SCALE GENOMIC DNA]</scope>
    <source>
        <strain evidence="7 10">DSM 45117</strain>
    </source>
</reference>
<evidence type="ECO:0000256" key="3">
    <source>
        <dbReference type="ARBA" id="ARBA00022722"/>
    </source>
</evidence>
<comment type="function">
    <text evidence="1">RNaseP catalyzes the removal of the 5'-leader sequence from pre-tRNA to produce the mature 5'-terminus. It can also cleave other RNA substrates such as 4.5S RNA. The protein component plays an auxiliary but essential role in vivo by binding to the 5'-leader sequence and broadening the substrate specificity of the ribozyme.</text>
</comment>
<dbReference type="GO" id="GO:0004526">
    <property type="term" value="F:ribonuclease P activity"/>
    <property type="evidence" value="ECO:0007669"/>
    <property type="project" value="UniProtKB-EC"/>
</dbReference>
<dbReference type="InterPro" id="IPR020568">
    <property type="entry name" value="Ribosomal_Su5_D2-typ_SF"/>
</dbReference>
<dbReference type="AlphaFoldDB" id="A0A1I2UF81"/>
<dbReference type="InterPro" id="IPR020539">
    <property type="entry name" value="RNase_P_CS"/>
</dbReference>
<gene>
    <name evidence="7" type="ORF">FHR37_005420</name>
    <name evidence="8" type="ORF">SAMN05421678_108155</name>
</gene>
<evidence type="ECO:0000313" key="7">
    <source>
        <dbReference type="EMBL" id="NYH86569.1"/>
    </source>
</evidence>
<dbReference type="Pfam" id="PF00825">
    <property type="entry name" value="Ribonuclease_P"/>
    <property type="match status" value="1"/>
</dbReference>
<dbReference type="Proteomes" id="UP000533017">
    <property type="component" value="Unassembled WGS sequence"/>
</dbReference>
<dbReference type="EMBL" id="JACBZA010000001">
    <property type="protein sequence ID" value="NYH86569.1"/>
    <property type="molecule type" value="Genomic_DNA"/>
</dbReference>
<keyword evidence="6" id="KW-0694">RNA-binding</keyword>
<dbReference type="STRING" id="504797.SAMN05421678_108155"/>
<dbReference type="Proteomes" id="UP000199052">
    <property type="component" value="Unassembled WGS sequence"/>
</dbReference>
<dbReference type="GO" id="GO:0000049">
    <property type="term" value="F:tRNA binding"/>
    <property type="evidence" value="ECO:0007669"/>
    <property type="project" value="InterPro"/>
</dbReference>
<evidence type="ECO:0000313" key="8">
    <source>
        <dbReference type="EMBL" id="SFG75834.1"/>
    </source>
</evidence>
<evidence type="ECO:0000256" key="2">
    <source>
        <dbReference type="ARBA" id="ARBA00022694"/>
    </source>
</evidence>
<evidence type="ECO:0000313" key="9">
    <source>
        <dbReference type="Proteomes" id="UP000199052"/>
    </source>
</evidence>
<keyword evidence="5 7" id="KW-0378">Hydrolase</keyword>
<accession>A0A1I2UF81</accession>
<evidence type="ECO:0000256" key="5">
    <source>
        <dbReference type="ARBA" id="ARBA00022801"/>
    </source>
</evidence>
<dbReference type="EC" id="3.1.26.5" evidence="7"/>
<dbReference type="Gene3D" id="3.30.230.10">
    <property type="match status" value="1"/>
</dbReference>
<sequence>MVSRAVGNAVVRNTVRRRLRHLLRDQVSGLSPGTLLVVRALPSAAEASGQRLGRDLDAALDVVLTRARRAEAEGVR</sequence>
<dbReference type="PROSITE" id="PS00648">
    <property type="entry name" value="RIBONUCLEASE_P"/>
    <property type="match status" value="1"/>
</dbReference>
<dbReference type="PANTHER" id="PTHR33992:SF1">
    <property type="entry name" value="RIBONUCLEASE P PROTEIN COMPONENT"/>
    <property type="match status" value="1"/>
</dbReference>
<dbReference type="GO" id="GO:0030677">
    <property type="term" value="C:ribonuclease P complex"/>
    <property type="evidence" value="ECO:0007669"/>
    <property type="project" value="TreeGrafter"/>
</dbReference>
<dbReference type="InterPro" id="IPR014721">
    <property type="entry name" value="Ribsml_uS5_D2-typ_fold_subgr"/>
</dbReference>
<proteinExistence type="predicted"/>
<keyword evidence="4" id="KW-0255">Endonuclease</keyword>
<keyword evidence="2" id="KW-0819">tRNA processing</keyword>